<organism evidence="4">
    <name type="scientific">Volvox carteri f. nagariensis</name>
    <dbReference type="NCBI Taxonomy" id="3068"/>
    <lineage>
        <taxon>Eukaryota</taxon>
        <taxon>Viridiplantae</taxon>
        <taxon>Chlorophyta</taxon>
        <taxon>core chlorophytes</taxon>
        <taxon>Chlorophyceae</taxon>
        <taxon>CS clade</taxon>
        <taxon>Chlamydomonadales</taxon>
        <taxon>Volvocaceae</taxon>
        <taxon>Volvox</taxon>
    </lineage>
</organism>
<sequence length="172" mass="19178">MIGRMVLGLLLLPACAMQQLQCDEHVAHFDGIGWAASALFGFYGSRGARRKRCASVTAGVRQVAACMYIIYVYFCLERPVRGEVVIMRALTAARLAPWPIERMAWVLYLRYNPCTSPPPRSSGRTIRNTQSPIPNIQLRAPLPASPKVLSEGKEHRGEQACEHKTQNIADNR</sequence>
<keyword evidence="4" id="KW-1185">Reference proteome</keyword>
<dbReference type="Proteomes" id="UP000001058">
    <property type="component" value="Unassembled WGS sequence"/>
</dbReference>
<evidence type="ECO:0000256" key="1">
    <source>
        <dbReference type="SAM" id="MobiDB-lite"/>
    </source>
</evidence>
<evidence type="ECO:0000313" key="3">
    <source>
        <dbReference type="EMBL" id="EFJ46425.1"/>
    </source>
</evidence>
<accession>D8U1K0</accession>
<protein>
    <submittedName>
        <fullName evidence="3">Uncharacterized protein</fullName>
    </submittedName>
</protein>
<gene>
    <name evidence="3" type="ORF">VOLCADRAFT_93202</name>
</gene>
<dbReference type="RefSeq" id="XP_002952578.1">
    <property type="nucleotide sequence ID" value="XM_002952532.1"/>
</dbReference>
<dbReference type="AlphaFoldDB" id="D8U1K0"/>
<feature type="compositionally biased region" description="Basic and acidic residues" evidence="1">
    <location>
        <begin position="150"/>
        <end position="172"/>
    </location>
</feature>
<dbReference type="EMBL" id="GL378351">
    <property type="protein sequence ID" value="EFJ46425.1"/>
    <property type="molecule type" value="Genomic_DNA"/>
</dbReference>
<evidence type="ECO:0000313" key="4">
    <source>
        <dbReference type="Proteomes" id="UP000001058"/>
    </source>
</evidence>
<name>D8U1K0_VOLCA</name>
<feature type="chain" id="PRO_5003124082" evidence="2">
    <location>
        <begin position="23"/>
        <end position="172"/>
    </location>
</feature>
<dbReference type="KEGG" id="vcn:VOLCADRAFT_93202"/>
<reference evidence="3 4" key="1">
    <citation type="journal article" date="2010" name="Science">
        <title>Genomic analysis of organismal complexity in the multicellular green alga Volvox carteri.</title>
        <authorList>
            <person name="Prochnik S.E."/>
            <person name="Umen J."/>
            <person name="Nedelcu A.M."/>
            <person name="Hallmann A."/>
            <person name="Miller S.M."/>
            <person name="Nishii I."/>
            <person name="Ferris P."/>
            <person name="Kuo A."/>
            <person name="Mitros T."/>
            <person name="Fritz-Laylin L.K."/>
            <person name="Hellsten U."/>
            <person name="Chapman J."/>
            <person name="Simakov O."/>
            <person name="Rensing S.A."/>
            <person name="Terry A."/>
            <person name="Pangilinan J."/>
            <person name="Kapitonov V."/>
            <person name="Jurka J."/>
            <person name="Salamov A."/>
            <person name="Shapiro H."/>
            <person name="Schmutz J."/>
            <person name="Grimwood J."/>
            <person name="Lindquist E."/>
            <person name="Lucas S."/>
            <person name="Grigoriev I.V."/>
            <person name="Schmitt R."/>
            <person name="Kirk D."/>
            <person name="Rokhsar D.S."/>
        </authorList>
    </citation>
    <scope>NUCLEOTIDE SEQUENCE [LARGE SCALE GENOMIC DNA]</scope>
    <source>
        <strain evidence="4">f. Nagariensis / Eve</strain>
    </source>
</reference>
<feature type="region of interest" description="Disordered" evidence="1">
    <location>
        <begin position="147"/>
        <end position="172"/>
    </location>
</feature>
<proteinExistence type="predicted"/>
<feature type="signal peptide" evidence="2">
    <location>
        <begin position="1"/>
        <end position="22"/>
    </location>
</feature>
<dbReference type="InParanoid" id="D8U1K0"/>
<evidence type="ECO:0000256" key="2">
    <source>
        <dbReference type="SAM" id="SignalP"/>
    </source>
</evidence>
<dbReference type="GeneID" id="9627471"/>
<keyword evidence="2" id="KW-0732">Signal</keyword>